<keyword evidence="5 9" id="KW-0520">NAD</keyword>
<feature type="binding site" evidence="9">
    <location>
        <position position="257"/>
    </location>
    <ligand>
        <name>NAD(+)</name>
        <dbReference type="ChEBI" id="CHEBI:57540"/>
    </ligand>
</feature>
<comment type="function">
    <text evidence="9">Involved in the fatty acid synthesis (FAS II). Catalyzes the reduction of a carbon-carbon double bond in an enoyl moiety that is covalently linked to a coenzyme A (CoA).</text>
</comment>
<dbReference type="GO" id="GO:0006633">
    <property type="term" value="P:fatty acid biosynthetic process"/>
    <property type="evidence" value="ECO:0007669"/>
    <property type="project" value="UniProtKB-UniRule"/>
</dbReference>
<sequence>MDSFDYILSGIKLIMIVKPRFRDFICVTAHAEGCRRNVLEQIKYIEKFKLRNKFKRVLVIGASTGYGLSSRIVSTFGCRAHTIGIIFEKNASRNKTATAGWYNTAAFEQAALDKGYYSKTINGDAFSKEIKDKTVELIKKDFGKLDLVIYSISAPRRRDPFSGEIYYSALKPIGNVYKNKTVNFHTFEVSNIEIEPANQDEIDGTIKVMGGQDWELWIDRLMEENLLEKGANTIAYSYIGPEITHPIYRHGTIGKAKEDLEDTSLRIDYKLKAVDGKAFISINKALVTQSSSAIPVVPLYISVLDKVVKEKNIQEDSIEQIYRLFSKISNENLNLDEKNRIRLDDREMRKDVQDEVKYIWDRITTENILELTNIKEFREDFFKLFGFGYKDIDYEKDIDISVNIENIIL</sequence>
<feature type="binding site" evidence="9">
    <location>
        <position position="238"/>
    </location>
    <ligand>
        <name>substrate</name>
    </ligand>
</feature>
<dbReference type="InterPro" id="IPR010758">
    <property type="entry name" value="Trans-2-enoyl-CoA_reductase"/>
</dbReference>
<evidence type="ECO:0000256" key="7">
    <source>
        <dbReference type="ARBA" id="ARBA00023160"/>
    </source>
</evidence>
<dbReference type="Pfam" id="PF12242">
    <property type="entry name" value="Eno-Rase_NADH_b"/>
    <property type="match status" value="1"/>
</dbReference>
<dbReference type="HAMAP" id="MF_01838">
    <property type="entry name" value="FabV_reductase"/>
    <property type="match status" value="1"/>
</dbReference>
<dbReference type="EMBL" id="JPGY02000001">
    <property type="protein sequence ID" value="KRU12315.1"/>
    <property type="molecule type" value="Genomic_DNA"/>
</dbReference>
<dbReference type="NCBIfam" id="NF043048">
    <property type="entry name" value="EnoyACPredFabV"/>
    <property type="match status" value="1"/>
</dbReference>
<comment type="caution">
    <text evidence="9">Lacks conserved residue(s) required for the propagation of feature annotation.</text>
</comment>
<evidence type="ECO:0000313" key="16">
    <source>
        <dbReference type="Proteomes" id="UP000030905"/>
    </source>
</evidence>
<feature type="domain" description="Trans-2-enoyl-CoA reductase-like NAD(P)H binding" evidence="12">
    <location>
        <begin position="16"/>
        <end position="92"/>
    </location>
</feature>
<organism evidence="13 16">
    <name type="scientific">Clostridium pasteurianum DSM 525 = ATCC 6013</name>
    <dbReference type="NCBI Taxonomy" id="1262449"/>
    <lineage>
        <taxon>Bacteria</taxon>
        <taxon>Bacillati</taxon>
        <taxon>Bacillota</taxon>
        <taxon>Clostridia</taxon>
        <taxon>Eubacteriales</taxon>
        <taxon>Clostridiaceae</taxon>
        <taxon>Clostridium</taxon>
    </lineage>
</organism>
<feature type="binding site" evidence="9">
    <location>
        <begin position="124"/>
        <end position="125"/>
    </location>
    <ligand>
        <name>NAD(+)</name>
        <dbReference type="ChEBI" id="CHEBI:57540"/>
    </ligand>
</feature>
<dbReference type="UniPathway" id="UPA00094"/>
<dbReference type="PANTHER" id="PTHR37480">
    <property type="entry name" value="ENOYL-[ACYL-CARRIER-PROTEIN] REDUCTASE [NADH]"/>
    <property type="match status" value="1"/>
</dbReference>
<feature type="site" description="Plays an important role in discriminating NADH against NADPH" evidence="9">
    <location>
        <position position="88"/>
    </location>
</feature>
<feature type="binding site" evidence="9">
    <location>
        <begin position="87"/>
        <end position="88"/>
    </location>
    <ligand>
        <name>NAD(+)</name>
        <dbReference type="ChEBI" id="CHEBI:57540"/>
    </ligand>
</feature>
<dbReference type="GO" id="GO:0050343">
    <property type="term" value="F:trans-2-enoyl-CoA reductase (NADH) activity"/>
    <property type="evidence" value="ECO:0007669"/>
    <property type="project" value="UniProtKB-UniRule"/>
</dbReference>
<evidence type="ECO:0000256" key="2">
    <source>
        <dbReference type="ARBA" id="ARBA00022516"/>
    </source>
</evidence>
<evidence type="ECO:0000256" key="3">
    <source>
        <dbReference type="ARBA" id="ARBA00022832"/>
    </source>
</evidence>
<feature type="active site" description="Proton donor" evidence="9">
    <location>
        <position position="248"/>
    </location>
</feature>
<dbReference type="SMR" id="A0A0H3J994"/>
<evidence type="ECO:0000256" key="9">
    <source>
        <dbReference type="HAMAP-Rule" id="MF_01838"/>
    </source>
</evidence>
<feature type="domain" description="Enoyl reductase FAD binding" evidence="10">
    <location>
        <begin position="335"/>
        <end position="398"/>
    </location>
</feature>
<dbReference type="KEGG" id="cpat:CLPA_c16150"/>
<keyword evidence="16" id="KW-1185">Reference proteome</keyword>
<reference evidence="13 16" key="1">
    <citation type="journal article" date="2015" name="Genome Announc.">
        <title>Complete Genome Sequence of the Nitrogen-Fixing and Solvent-Producing Clostridium pasteurianum DSM 525.</title>
        <authorList>
            <person name="Poehlein A."/>
            <person name="Grosse-Honebrink A."/>
            <person name="Zhang Y."/>
            <person name="Minton N.P."/>
            <person name="Daniel R."/>
        </authorList>
    </citation>
    <scope>NUCLEOTIDE SEQUENCE [LARGE SCALE GENOMIC DNA]</scope>
    <source>
        <strain evidence="13">DSM 525</strain>
        <strain evidence="16">DSM 525 / ATCC 6013</strain>
    </source>
</reference>
<evidence type="ECO:0000256" key="8">
    <source>
        <dbReference type="ARBA" id="ARBA00048302"/>
    </source>
</evidence>
<feature type="binding site" evidence="9">
    <location>
        <begin position="286"/>
        <end position="288"/>
    </location>
    <ligand>
        <name>NAD(+)</name>
        <dbReference type="ChEBI" id="CHEBI:57540"/>
    </ligand>
</feature>
<dbReference type="KEGG" id="cpae:CPAST_c16150"/>
<feature type="binding site" evidence="9">
    <location>
        <begin position="61"/>
        <end position="66"/>
    </location>
    <ligand>
        <name>NAD(+)</name>
        <dbReference type="ChEBI" id="CHEBI:57540"/>
    </ligand>
</feature>
<evidence type="ECO:0000313" key="14">
    <source>
        <dbReference type="EMBL" id="KRU12315.1"/>
    </source>
</evidence>
<gene>
    <name evidence="13" type="primary">ccel</name>
    <name evidence="9" type="synonym">fabV</name>
    <name evidence="13" type="ORF">CLPA_c16150</name>
    <name evidence="14" type="ORF">CP6013_01562</name>
</gene>
<evidence type="ECO:0000259" key="12">
    <source>
        <dbReference type="Pfam" id="PF12242"/>
    </source>
</evidence>
<dbReference type="InterPro" id="IPR024906">
    <property type="entry name" value="Eno_Rdtase_FAD-bd_dom"/>
</dbReference>
<dbReference type="Proteomes" id="UP000028042">
    <property type="component" value="Unassembled WGS sequence"/>
</dbReference>
<dbReference type="AlphaFoldDB" id="A0A0H3J994"/>
<evidence type="ECO:0000256" key="6">
    <source>
        <dbReference type="ARBA" id="ARBA00023098"/>
    </source>
</evidence>
<keyword evidence="2 9" id="KW-0444">Lipid biosynthesis</keyword>
<comment type="similarity">
    <text evidence="9">Belongs to the TER reductase family.</text>
</comment>
<dbReference type="GO" id="GO:0004318">
    <property type="term" value="F:enoyl-[acyl-carrier-protein] reductase (NADH) activity"/>
    <property type="evidence" value="ECO:0007669"/>
    <property type="project" value="TreeGrafter"/>
</dbReference>
<feature type="domain" description="Trans-2-enoyl-CoA reductase catalytic" evidence="11">
    <location>
        <begin position="95"/>
        <end position="327"/>
    </location>
</feature>
<proteinExistence type="inferred from homology"/>
<dbReference type="Proteomes" id="UP000030905">
    <property type="component" value="Chromosome"/>
</dbReference>
<dbReference type="NCBIfam" id="NF010177">
    <property type="entry name" value="PRK13656.1"/>
    <property type="match status" value="1"/>
</dbReference>
<comment type="pathway">
    <text evidence="9">Lipid metabolism; fatty acid biosynthesis.</text>
</comment>
<accession>A0A0H3J994</accession>
<dbReference type="Gene3D" id="3.40.50.720">
    <property type="entry name" value="NAD(P)-binding Rossmann-like Domain"/>
    <property type="match status" value="1"/>
</dbReference>
<dbReference type="eggNOG" id="COG3007">
    <property type="taxonomic scope" value="Bacteria"/>
</dbReference>
<dbReference type="EC" id="1.3.1.44" evidence="9"/>
<keyword evidence="3 9" id="KW-0276">Fatty acid metabolism</keyword>
<evidence type="ECO:0000256" key="4">
    <source>
        <dbReference type="ARBA" id="ARBA00023002"/>
    </source>
</evidence>
<keyword evidence="6 9" id="KW-0443">Lipid metabolism</keyword>
<evidence type="ECO:0000259" key="11">
    <source>
        <dbReference type="Pfam" id="PF12241"/>
    </source>
</evidence>
<evidence type="ECO:0000256" key="1">
    <source>
        <dbReference type="ARBA" id="ARBA00011245"/>
    </source>
</evidence>
<evidence type="ECO:0000313" key="13">
    <source>
        <dbReference type="EMBL" id="AJA51678.1"/>
    </source>
</evidence>
<protein>
    <recommendedName>
        <fullName evidence="9">Trans-2-enoyl-CoA reductase [NADH]</fullName>
        <shortName evidence="9">TER</shortName>
        <ecNumber evidence="9">1.3.1.44</ecNumber>
    </recommendedName>
</protein>
<dbReference type="InterPro" id="IPR024910">
    <property type="entry name" value="Enoyl-CoA_Rdtase_cat_dom"/>
</dbReference>
<dbReference type="Pfam" id="PF07055">
    <property type="entry name" value="Eno-Rase_FAD_bd"/>
    <property type="match status" value="1"/>
</dbReference>
<evidence type="ECO:0000259" key="10">
    <source>
        <dbReference type="Pfam" id="PF07055"/>
    </source>
</evidence>
<name>A0A0H3J994_CLOPA</name>
<dbReference type="PANTHER" id="PTHR37480:SF1">
    <property type="entry name" value="ENOYL-[ACYL-CARRIER-PROTEIN] REDUCTASE [NADH]"/>
    <property type="match status" value="1"/>
</dbReference>
<keyword evidence="4 9" id="KW-0560">Oxidoreductase</keyword>
<evidence type="ECO:0000256" key="5">
    <source>
        <dbReference type="ARBA" id="ARBA00023027"/>
    </source>
</evidence>
<dbReference type="PATRIC" id="fig|1262449.7.peg.1626"/>
<dbReference type="Pfam" id="PF12241">
    <property type="entry name" value="Enoyl_reductase"/>
    <property type="match status" value="1"/>
</dbReference>
<dbReference type="GO" id="GO:0051287">
    <property type="term" value="F:NAD binding"/>
    <property type="evidence" value="ECO:0007669"/>
    <property type="project" value="UniProtKB-UniRule"/>
</dbReference>
<comment type="catalytic activity">
    <reaction evidence="8 9">
        <text>a 2,3-saturated acyl-CoA + NAD(+) = a (2E)-enoyl-CoA + NADH + H(+)</text>
        <dbReference type="Rhea" id="RHEA:18177"/>
        <dbReference type="ChEBI" id="CHEBI:15378"/>
        <dbReference type="ChEBI" id="CHEBI:57540"/>
        <dbReference type="ChEBI" id="CHEBI:57945"/>
        <dbReference type="ChEBI" id="CHEBI:58856"/>
        <dbReference type="ChEBI" id="CHEBI:65111"/>
        <dbReference type="EC" id="1.3.1.44"/>
    </reaction>
</comment>
<comment type="subunit">
    <text evidence="1 9">Monomer.</text>
</comment>
<dbReference type="InterPro" id="IPR050048">
    <property type="entry name" value="FabV-like_NADH_b"/>
</dbReference>
<reference evidence="14 15" key="3">
    <citation type="journal article" name="Genome Announc.">
        <title>Improved Draft Genome Sequence of Clostridium pasteurianum Strain ATCC 6013 (DSM 525) Using a Hybrid Next-Generation Sequencing Approach.</title>
        <authorList>
            <person name="Pyne M.E."/>
            <person name="Utturkar S."/>
            <person name="Brown S.D."/>
            <person name="Moo-Young M."/>
            <person name="Chung D.A."/>
            <person name="Chou C.P."/>
        </authorList>
    </citation>
    <scope>NUCLEOTIDE SEQUENCE [LARGE SCALE GENOMIC DNA]</scope>
    <source>
        <strain evidence="14 15">ATCC 6013</strain>
    </source>
</reference>
<dbReference type="EMBL" id="CP009268">
    <property type="protein sequence ID" value="AJA51678.1"/>
    <property type="molecule type" value="Genomic_DNA"/>
</dbReference>
<reference evidence="14" key="2">
    <citation type="submission" date="2015-10" db="EMBL/GenBank/DDBJ databases">
        <title>Improved Draft Genome Sequence of Clostridium pasteurianum Strain ATCC 6013 (DSM 525) Using a Hybrid Next-Generation Sequencing Approach.</title>
        <authorList>
            <person name="Pyne M.E."/>
            <person name="Utturkar S.M."/>
            <person name="Brown S.D."/>
            <person name="Moo-Young M."/>
            <person name="Chung D.A."/>
            <person name="Chou P.C."/>
        </authorList>
    </citation>
    <scope>NUCLEOTIDE SEQUENCE</scope>
    <source>
        <strain evidence="14">ATCC 6013</strain>
    </source>
</reference>
<evidence type="ECO:0000313" key="15">
    <source>
        <dbReference type="Proteomes" id="UP000028042"/>
    </source>
</evidence>
<keyword evidence="7 9" id="KW-0275">Fatty acid biosynthesis</keyword>